<dbReference type="PROSITE" id="PS50041">
    <property type="entry name" value="C_TYPE_LECTIN_2"/>
    <property type="match status" value="1"/>
</dbReference>
<dbReference type="Pfam" id="PF00059">
    <property type="entry name" value="Lectin_C"/>
    <property type="match status" value="1"/>
</dbReference>
<dbReference type="GO" id="GO:0005886">
    <property type="term" value="C:plasma membrane"/>
    <property type="evidence" value="ECO:0007669"/>
    <property type="project" value="UniProtKB-SubCell"/>
</dbReference>
<accession>A0A7K7THX0</accession>
<evidence type="ECO:0000256" key="2">
    <source>
        <dbReference type="ARBA" id="ARBA00022734"/>
    </source>
</evidence>
<keyword evidence="3" id="KW-0472">Membrane</keyword>
<dbReference type="EMBL" id="VZSY01005138">
    <property type="protein sequence ID" value="NXA16493.1"/>
    <property type="molecule type" value="Genomic_DNA"/>
</dbReference>
<keyword evidence="3" id="KW-1133">Transmembrane helix</keyword>
<keyword evidence="2" id="KW-0430">Lectin</keyword>
<organism evidence="5 6">
    <name type="scientific">Sapayoa aenigma</name>
    <name type="common">broad-billed sapayoa</name>
    <dbReference type="NCBI Taxonomy" id="239371"/>
    <lineage>
        <taxon>Eukaryota</taxon>
        <taxon>Metazoa</taxon>
        <taxon>Chordata</taxon>
        <taxon>Craniata</taxon>
        <taxon>Vertebrata</taxon>
        <taxon>Euteleostomi</taxon>
        <taxon>Archelosauria</taxon>
        <taxon>Archosauria</taxon>
        <taxon>Dinosauria</taxon>
        <taxon>Saurischia</taxon>
        <taxon>Theropoda</taxon>
        <taxon>Coelurosauria</taxon>
        <taxon>Aves</taxon>
        <taxon>Neognathae</taxon>
        <taxon>Neoaves</taxon>
        <taxon>Telluraves</taxon>
        <taxon>Australaves</taxon>
        <taxon>Passeriformes</taxon>
        <taxon>Tyrannidae</taxon>
        <taxon>Sapayoa</taxon>
    </lineage>
</organism>
<dbReference type="InterPro" id="IPR033992">
    <property type="entry name" value="NKR-like_CTLD"/>
</dbReference>
<feature type="non-terminal residue" evidence="5">
    <location>
        <position position="1"/>
    </location>
</feature>
<dbReference type="InterPro" id="IPR050828">
    <property type="entry name" value="C-type_lectin/matrix_domain"/>
</dbReference>
<dbReference type="GO" id="GO:0030246">
    <property type="term" value="F:carbohydrate binding"/>
    <property type="evidence" value="ECO:0007669"/>
    <property type="project" value="UniProtKB-KW"/>
</dbReference>
<comment type="subcellular location">
    <subcellularLocation>
        <location evidence="1">Cell membrane</location>
        <topology evidence="1">Single-pass type II membrane protein</topology>
    </subcellularLocation>
</comment>
<dbReference type="InterPro" id="IPR016187">
    <property type="entry name" value="CTDL_fold"/>
</dbReference>
<dbReference type="Gene3D" id="3.10.100.10">
    <property type="entry name" value="Mannose-Binding Protein A, subunit A"/>
    <property type="match status" value="1"/>
</dbReference>
<dbReference type="AlphaFoldDB" id="A0A7K7THX0"/>
<feature type="non-terminal residue" evidence="5">
    <location>
        <position position="127"/>
    </location>
</feature>
<dbReference type="PANTHER" id="PTHR45710:SF8">
    <property type="entry name" value="RERATING FAMILY MEMBER 4"/>
    <property type="match status" value="1"/>
</dbReference>
<gene>
    <name evidence="5" type="primary">Clec2a</name>
    <name evidence="5" type="ORF">SAPAEN_R09335</name>
</gene>
<reference evidence="5 6" key="1">
    <citation type="submission" date="2019-09" db="EMBL/GenBank/DDBJ databases">
        <title>Bird 10,000 Genomes (B10K) Project - Family phase.</title>
        <authorList>
            <person name="Zhang G."/>
        </authorList>
    </citation>
    <scope>NUCLEOTIDE SEQUENCE [LARGE SCALE GENOMIC DNA]</scope>
    <source>
        <strain evidence="5">B10K-DU-030-41</strain>
        <tissue evidence="5">Muscle</tissue>
    </source>
</reference>
<evidence type="ECO:0000313" key="5">
    <source>
        <dbReference type="EMBL" id="NXA16493.1"/>
    </source>
</evidence>
<dbReference type="SUPFAM" id="SSF56436">
    <property type="entry name" value="C-type lectin-like"/>
    <property type="match status" value="1"/>
</dbReference>
<name>A0A7K7THX0_9TYRA</name>
<sequence>DFSLKCIKDKRIPVGITVLVTGLLLAIIALAARKCPSCPSCPVPGVPGCLESGIGLGDKCFYFVEKELDWDGSEASCLSHGSHLATIDSPEELKFLQRYGNTEHHWVGLRRGGSGSWEWFNGSLFNS</sequence>
<evidence type="ECO:0000313" key="6">
    <source>
        <dbReference type="Proteomes" id="UP000589485"/>
    </source>
</evidence>
<evidence type="ECO:0000256" key="3">
    <source>
        <dbReference type="SAM" id="Phobius"/>
    </source>
</evidence>
<evidence type="ECO:0000259" key="4">
    <source>
        <dbReference type="PROSITE" id="PS50041"/>
    </source>
</evidence>
<evidence type="ECO:0000256" key="1">
    <source>
        <dbReference type="ARBA" id="ARBA00004401"/>
    </source>
</evidence>
<dbReference type="Proteomes" id="UP000589485">
    <property type="component" value="Unassembled WGS sequence"/>
</dbReference>
<dbReference type="InterPro" id="IPR016186">
    <property type="entry name" value="C-type_lectin-like/link_sf"/>
</dbReference>
<feature type="domain" description="C-type lectin" evidence="4">
    <location>
        <begin position="56"/>
        <end position="127"/>
    </location>
</feature>
<dbReference type="CDD" id="cd03593">
    <property type="entry name" value="CLECT_NK_receptors_like"/>
    <property type="match status" value="1"/>
</dbReference>
<feature type="transmembrane region" description="Helical" evidence="3">
    <location>
        <begin position="12"/>
        <end position="32"/>
    </location>
</feature>
<dbReference type="OrthoDB" id="8935730at2759"/>
<protein>
    <submittedName>
        <fullName evidence="5">CLC2A protein</fullName>
    </submittedName>
</protein>
<keyword evidence="3" id="KW-0812">Transmembrane</keyword>
<dbReference type="PANTHER" id="PTHR45710">
    <property type="entry name" value="C-TYPE LECTIN DOMAIN-CONTAINING PROTEIN 180"/>
    <property type="match status" value="1"/>
</dbReference>
<proteinExistence type="predicted"/>
<dbReference type="SMART" id="SM00034">
    <property type="entry name" value="CLECT"/>
    <property type="match status" value="1"/>
</dbReference>
<dbReference type="InterPro" id="IPR001304">
    <property type="entry name" value="C-type_lectin-like"/>
</dbReference>
<comment type="caution">
    <text evidence="5">The sequence shown here is derived from an EMBL/GenBank/DDBJ whole genome shotgun (WGS) entry which is preliminary data.</text>
</comment>
<keyword evidence="6" id="KW-1185">Reference proteome</keyword>